<dbReference type="InterPro" id="IPR043128">
    <property type="entry name" value="Rev_trsase/Diguanyl_cyclase"/>
</dbReference>
<dbReference type="PANTHER" id="PTHR45138:SF2">
    <property type="entry name" value="DIGUANYLATE CYCLASE VDCA"/>
    <property type="match status" value="1"/>
</dbReference>
<dbReference type="GO" id="GO:0043709">
    <property type="term" value="P:cell adhesion involved in single-species biofilm formation"/>
    <property type="evidence" value="ECO:0007669"/>
    <property type="project" value="TreeGrafter"/>
</dbReference>
<protein>
    <recommendedName>
        <fullName evidence="2">diguanylate cyclase</fullName>
        <ecNumber evidence="2">2.7.7.65</ecNumber>
    </recommendedName>
</protein>
<evidence type="ECO:0000313" key="4">
    <source>
        <dbReference type="EMBL" id="PSW26698.1"/>
    </source>
</evidence>
<name>A0A2T3PBV9_9GAMM</name>
<dbReference type="PANTHER" id="PTHR45138">
    <property type="entry name" value="REGULATORY COMPONENTS OF SENSORY TRANSDUCTION SYSTEM"/>
    <property type="match status" value="1"/>
</dbReference>
<dbReference type="Pfam" id="PF00990">
    <property type="entry name" value="GGDEF"/>
    <property type="match status" value="1"/>
</dbReference>
<sequence>MNKDSFAKSTETLKQTVPLMIKHKVPTTPANYALWYTYVSQESPLLNQAMDGEIAAQGQCTPTTCEQLYHQHIATKAVQDISQLKQSLTLMMQEVSHSMTDTLTETESFQLNLDKGFTKLESAEREGLSLEETMGLVRGLIKESRNIQLSTGAFKSQLNTAQQEIATLREALQESQKEANEDALTGIFNRRAFDRDIDSVQQKNIPFSLIMLDIDKFKIFNDSYGHQLGDQVLKAVSRRLKESCREQMQAYRFGGEEFAIILVNKNHSTARQHAETLRRSIERISVLDRRNGERINTITASFGIAEKSRAETAEEVICRADTFLNDAKKLGRNRVLPLS</sequence>
<evidence type="ECO:0000256" key="2">
    <source>
        <dbReference type="ARBA" id="ARBA00012528"/>
    </source>
</evidence>
<organism evidence="4 5">
    <name type="scientific">Photobacterium swingsii</name>
    <dbReference type="NCBI Taxonomy" id="680026"/>
    <lineage>
        <taxon>Bacteria</taxon>
        <taxon>Pseudomonadati</taxon>
        <taxon>Pseudomonadota</taxon>
        <taxon>Gammaproteobacteria</taxon>
        <taxon>Vibrionales</taxon>
        <taxon>Vibrionaceae</taxon>
        <taxon>Photobacterium</taxon>
    </lineage>
</organism>
<dbReference type="EMBL" id="PYLZ01000001">
    <property type="protein sequence ID" value="PSW26698.1"/>
    <property type="molecule type" value="Genomic_DNA"/>
</dbReference>
<dbReference type="Gene3D" id="3.30.70.270">
    <property type="match status" value="1"/>
</dbReference>
<dbReference type="RefSeq" id="WP_107302347.1">
    <property type="nucleotide sequence ID" value="NZ_AP024852.1"/>
</dbReference>
<dbReference type="SMART" id="SM00267">
    <property type="entry name" value="GGDEF"/>
    <property type="match status" value="1"/>
</dbReference>
<gene>
    <name evidence="4" type="ORF">C9I94_01575</name>
</gene>
<dbReference type="AlphaFoldDB" id="A0A2T3PBV9"/>
<proteinExistence type="predicted"/>
<dbReference type="InterPro" id="IPR000160">
    <property type="entry name" value="GGDEF_dom"/>
</dbReference>
<dbReference type="OrthoDB" id="9812260at2"/>
<dbReference type="SUPFAM" id="SSF55073">
    <property type="entry name" value="Nucleotide cyclase"/>
    <property type="match status" value="1"/>
</dbReference>
<comment type="caution">
    <text evidence="4">The sequence shown here is derived from an EMBL/GenBank/DDBJ whole genome shotgun (WGS) entry which is preliminary data.</text>
</comment>
<dbReference type="InterPro" id="IPR029787">
    <property type="entry name" value="Nucleotide_cyclase"/>
</dbReference>
<dbReference type="EC" id="2.7.7.65" evidence="2"/>
<dbReference type="NCBIfam" id="TIGR00254">
    <property type="entry name" value="GGDEF"/>
    <property type="match status" value="1"/>
</dbReference>
<feature type="domain" description="GGDEF" evidence="3">
    <location>
        <begin position="205"/>
        <end position="339"/>
    </location>
</feature>
<reference evidence="4 5" key="1">
    <citation type="submission" date="2018-01" db="EMBL/GenBank/DDBJ databases">
        <title>Whole genome sequencing of Histamine producing bacteria.</title>
        <authorList>
            <person name="Butler K."/>
        </authorList>
    </citation>
    <scope>NUCLEOTIDE SEQUENCE [LARGE SCALE GENOMIC DNA]</scope>
    <source>
        <strain evidence="4 5">DSM 24669</strain>
    </source>
</reference>
<dbReference type="GO" id="GO:0005886">
    <property type="term" value="C:plasma membrane"/>
    <property type="evidence" value="ECO:0007669"/>
    <property type="project" value="TreeGrafter"/>
</dbReference>
<keyword evidence="5" id="KW-1185">Reference proteome</keyword>
<accession>A0A2T3PBV9</accession>
<dbReference type="GO" id="GO:1902201">
    <property type="term" value="P:negative regulation of bacterial-type flagellum-dependent cell motility"/>
    <property type="evidence" value="ECO:0007669"/>
    <property type="project" value="TreeGrafter"/>
</dbReference>
<evidence type="ECO:0000313" key="5">
    <source>
        <dbReference type="Proteomes" id="UP000240481"/>
    </source>
</evidence>
<dbReference type="PROSITE" id="PS50887">
    <property type="entry name" value="GGDEF"/>
    <property type="match status" value="1"/>
</dbReference>
<dbReference type="Proteomes" id="UP000240481">
    <property type="component" value="Unassembled WGS sequence"/>
</dbReference>
<dbReference type="FunFam" id="3.30.70.270:FF:000001">
    <property type="entry name" value="Diguanylate cyclase domain protein"/>
    <property type="match status" value="1"/>
</dbReference>
<dbReference type="InterPro" id="IPR050469">
    <property type="entry name" value="Diguanylate_Cyclase"/>
</dbReference>
<dbReference type="GO" id="GO:0052621">
    <property type="term" value="F:diguanylate cyclase activity"/>
    <property type="evidence" value="ECO:0007669"/>
    <property type="project" value="UniProtKB-EC"/>
</dbReference>
<evidence type="ECO:0000256" key="1">
    <source>
        <dbReference type="ARBA" id="ARBA00001946"/>
    </source>
</evidence>
<evidence type="ECO:0000259" key="3">
    <source>
        <dbReference type="PROSITE" id="PS50887"/>
    </source>
</evidence>
<dbReference type="CDD" id="cd01949">
    <property type="entry name" value="GGDEF"/>
    <property type="match status" value="1"/>
</dbReference>
<comment type="cofactor">
    <cofactor evidence="1">
        <name>Mg(2+)</name>
        <dbReference type="ChEBI" id="CHEBI:18420"/>
    </cofactor>
</comment>